<dbReference type="AlphaFoldDB" id="A0A2U8E5S0"/>
<evidence type="ECO:0000313" key="7">
    <source>
        <dbReference type="Proteomes" id="UP000244896"/>
    </source>
</evidence>
<dbReference type="EMBL" id="CP023004">
    <property type="protein sequence ID" value="AWI09904.1"/>
    <property type="molecule type" value="Genomic_DNA"/>
</dbReference>
<sequence length="328" mass="35932">MSDPIVKVRGLERAFGRVRAVDGISFDLARGQVVGLIGANGAGKTTAMRIMATLDMPDSGAVTIGGVDIVDYPTRVRRHIGWMPDHFTPYSDTTVGDYLDFFGRAHGFAGAELARRVDEVRDFTDLVSLNDRPTTGLSKGQSQRLCLARTLLNNPEFLILDEPAAGLDPKARLEFKNLVRVLRERGKTLLISSHILSELGEMCDSLIFMDAGRLVHHGDTDSLQRRDARTGIVFEIEIHGPVAALLDWLAVRPGWRVVEQLRDGARAEFASGEPGAVAAELRRMSAELQIVEFRRQERRLEEAFVEMLRAGNGAPPPLPVAGNGGDAQ</sequence>
<comment type="similarity">
    <text evidence="1">Belongs to the ABC transporter superfamily.</text>
</comment>
<name>A0A2U8E5S0_9BACT</name>
<reference evidence="6 7" key="1">
    <citation type="journal article" date="2018" name="Syst. Appl. Microbiol.">
        <title>Ereboglobus luteus gen. nov. sp. nov. from cockroach guts, and new insights into the oxygen relationship of the genera Opitutus and Didymococcus (Verrucomicrobia: Opitutaceae).</title>
        <authorList>
            <person name="Tegtmeier D."/>
            <person name="Belitz A."/>
            <person name="Radek R."/>
            <person name="Heimerl T."/>
            <person name="Brune A."/>
        </authorList>
    </citation>
    <scope>NUCLEOTIDE SEQUENCE [LARGE SCALE GENOMIC DNA]</scope>
    <source>
        <strain evidence="6 7">Ho45</strain>
    </source>
</reference>
<dbReference type="InterPro" id="IPR003593">
    <property type="entry name" value="AAA+_ATPase"/>
</dbReference>
<accession>A0A2U8E5S0</accession>
<keyword evidence="2" id="KW-0813">Transport</keyword>
<evidence type="ECO:0000256" key="4">
    <source>
        <dbReference type="ARBA" id="ARBA00022840"/>
    </source>
</evidence>
<protein>
    <submittedName>
        <fullName evidence="6">ABC transporter ATP-binding protein</fullName>
    </submittedName>
</protein>
<keyword evidence="7" id="KW-1185">Reference proteome</keyword>
<dbReference type="PANTHER" id="PTHR43335:SF3">
    <property type="entry name" value="ABC TRANSPORTER"/>
    <property type="match status" value="1"/>
</dbReference>
<keyword evidence="4 6" id="KW-0067">ATP-binding</keyword>
<feature type="domain" description="ABC transporter" evidence="5">
    <location>
        <begin position="6"/>
        <end position="236"/>
    </location>
</feature>
<dbReference type="Proteomes" id="UP000244896">
    <property type="component" value="Chromosome"/>
</dbReference>
<organism evidence="6 7">
    <name type="scientific">Ereboglobus luteus</name>
    <dbReference type="NCBI Taxonomy" id="1796921"/>
    <lineage>
        <taxon>Bacteria</taxon>
        <taxon>Pseudomonadati</taxon>
        <taxon>Verrucomicrobiota</taxon>
        <taxon>Opitutia</taxon>
        <taxon>Opitutales</taxon>
        <taxon>Opitutaceae</taxon>
        <taxon>Ereboglobus</taxon>
    </lineage>
</organism>
<proteinExistence type="inferred from homology"/>
<dbReference type="OrthoDB" id="9804819at2"/>
<dbReference type="InterPro" id="IPR017871">
    <property type="entry name" value="ABC_transporter-like_CS"/>
</dbReference>
<gene>
    <name evidence="6" type="ORF">CKA38_12170</name>
</gene>
<dbReference type="Pfam" id="PF00005">
    <property type="entry name" value="ABC_tran"/>
    <property type="match status" value="1"/>
</dbReference>
<dbReference type="Gene3D" id="3.40.50.300">
    <property type="entry name" value="P-loop containing nucleotide triphosphate hydrolases"/>
    <property type="match status" value="1"/>
</dbReference>
<keyword evidence="3" id="KW-0547">Nucleotide-binding</keyword>
<dbReference type="SMART" id="SM00382">
    <property type="entry name" value="AAA"/>
    <property type="match status" value="1"/>
</dbReference>
<dbReference type="KEGG" id="elut:CKA38_12170"/>
<dbReference type="CDD" id="cd03230">
    <property type="entry name" value="ABC_DR_subfamily_A"/>
    <property type="match status" value="1"/>
</dbReference>
<evidence type="ECO:0000256" key="3">
    <source>
        <dbReference type="ARBA" id="ARBA00022741"/>
    </source>
</evidence>
<evidence type="ECO:0000313" key="6">
    <source>
        <dbReference type="EMBL" id="AWI09904.1"/>
    </source>
</evidence>
<evidence type="ECO:0000256" key="1">
    <source>
        <dbReference type="ARBA" id="ARBA00005417"/>
    </source>
</evidence>
<dbReference type="InterPro" id="IPR027417">
    <property type="entry name" value="P-loop_NTPase"/>
</dbReference>
<dbReference type="RefSeq" id="WP_108825718.1">
    <property type="nucleotide sequence ID" value="NZ_CP023004.1"/>
</dbReference>
<dbReference type="GO" id="GO:0005524">
    <property type="term" value="F:ATP binding"/>
    <property type="evidence" value="ECO:0007669"/>
    <property type="project" value="UniProtKB-KW"/>
</dbReference>
<evidence type="ECO:0000256" key="2">
    <source>
        <dbReference type="ARBA" id="ARBA00022448"/>
    </source>
</evidence>
<dbReference type="InterPro" id="IPR003439">
    <property type="entry name" value="ABC_transporter-like_ATP-bd"/>
</dbReference>
<dbReference type="PROSITE" id="PS00211">
    <property type="entry name" value="ABC_TRANSPORTER_1"/>
    <property type="match status" value="1"/>
</dbReference>
<evidence type="ECO:0000259" key="5">
    <source>
        <dbReference type="PROSITE" id="PS50893"/>
    </source>
</evidence>
<dbReference type="SUPFAM" id="SSF52540">
    <property type="entry name" value="P-loop containing nucleoside triphosphate hydrolases"/>
    <property type="match status" value="1"/>
</dbReference>
<dbReference type="PROSITE" id="PS50893">
    <property type="entry name" value="ABC_TRANSPORTER_2"/>
    <property type="match status" value="1"/>
</dbReference>
<dbReference type="GO" id="GO:0016887">
    <property type="term" value="F:ATP hydrolysis activity"/>
    <property type="evidence" value="ECO:0007669"/>
    <property type="project" value="InterPro"/>
</dbReference>
<dbReference type="PANTHER" id="PTHR43335">
    <property type="entry name" value="ABC TRANSPORTER, ATP-BINDING PROTEIN"/>
    <property type="match status" value="1"/>
</dbReference>